<dbReference type="GO" id="GO:0005737">
    <property type="term" value="C:cytoplasm"/>
    <property type="evidence" value="ECO:0007669"/>
    <property type="project" value="UniProtKB-SubCell"/>
</dbReference>
<dbReference type="AlphaFoldDB" id="A0A507CBE7"/>
<dbReference type="Proteomes" id="UP000319731">
    <property type="component" value="Unassembled WGS sequence"/>
</dbReference>
<organism evidence="8 9">
    <name type="scientific">Synchytrium microbalum</name>
    <dbReference type="NCBI Taxonomy" id="1806994"/>
    <lineage>
        <taxon>Eukaryota</taxon>
        <taxon>Fungi</taxon>
        <taxon>Fungi incertae sedis</taxon>
        <taxon>Chytridiomycota</taxon>
        <taxon>Chytridiomycota incertae sedis</taxon>
        <taxon>Chytridiomycetes</taxon>
        <taxon>Synchytriales</taxon>
        <taxon>Synchytriaceae</taxon>
        <taxon>Synchytrium</taxon>
    </lineage>
</organism>
<dbReference type="PANTHER" id="PTHR46340:SF1">
    <property type="entry name" value="UBX DOMAIN-CONTAINING PROTEIN 1"/>
    <property type="match status" value="1"/>
</dbReference>
<evidence type="ECO:0000256" key="1">
    <source>
        <dbReference type="ARBA" id="ARBA00004496"/>
    </source>
</evidence>
<comment type="caution">
    <text evidence="8">The sequence shown here is derived from an EMBL/GenBank/DDBJ whole genome shotgun (WGS) entry which is preliminary data.</text>
</comment>
<dbReference type="GO" id="GO:1903094">
    <property type="term" value="P:negative regulation of protein K48-linked deubiquitination"/>
    <property type="evidence" value="ECO:0007669"/>
    <property type="project" value="TreeGrafter"/>
</dbReference>
<dbReference type="Gene3D" id="3.10.20.90">
    <property type="entry name" value="Phosphatidylinositol 3-kinase Catalytic Subunit, Chain A, domain 1"/>
    <property type="match status" value="1"/>
</dbReference>
<gene>
    <name evidence="8" type="ORF">SmJEL517_g02280</name>
</gene>
<dbReference type="Gene3D" id="1.10.8.10">
    <property type="entry name" value="DNA helicase RuvA subunit, C-terminal domain"/>
    <property type="match status" value="1"/>
</dbReference>
<dbReference type="SUPFAM" id="SSF54236">
    <property type="entry name" value="Ubiquitin-like"/>
    <property type="match status" value="1"/>
</dbReference>
<dbReference type="SMART" id="SM00166">
    <property type="entry name" value="UBX"/>
    <property type="match status" value="1"/>
</dbReference>
<comment type="subcellular location">
    <subcellularLocation>
        <location evidence="1">Cytoplasm</location>
    </subcellularLocation>
</comment>
<name>A0A507CBE7_9FUNG</name>
<protein>
    <recommendedName>
        <fullName evidence="10">UBX domain-containing protein</fullName>
    </recommendedName>
</protein>
<keyword evidence="2" id="KW-0963">Cytoplasm</keyword>
<keyword evidence="9" id="KW-1185">Reference proteome</keyword>
<dbReference type="OrthoDB" id="10254930at2759"/>
<evidence type="ECO:0000259" key="6">
    <source>
        <dbReference type="PROSITE" id="PS50030"/>
    </source>
</evidence>
<dbReference type="InterPro" id="IPR001012">
    <property type="entry name" value="UBX_dom"/>
</dbReference>
<dbReference type="GO" id="GO:0005634">
    <property type="term" value="C:nucleus"/>
    <property type="evidence" value="ECO:0007669"/>
    <property type="project" value="TreeGrafter"/>
</dbReference>
<dbReference type="PANTHER" id="PTHR46340">
    <property type="entry name" value="UBX DOMAIN-CONTAINING PROTEIN 1"/>
    <property type="match status" value="1"/>
</dbReference>
<dbReference type="InterPro" id="IPR009060">
    <property type="entry name" value="UBA-like_sf"/>
</dbReference>
<dbReference type="Pfam" id="PF00789">
    <property type="entry name" value="UBX"/>
    <property type="match status" value="1"/>
</dbReference>
<accession>A0A507CBE7</accession>
<dbReference type="GO" id="GO:0031397">
    <property type="term" value="P:negative regulation of protein ubiquitination"/>
    <property type="evidence" value="ECO:0007669"/>
    <property type="project" value="TreeGrafter"/>
</dbReference>
<evidence type="ECO:0000259" key="7">
    <source>
        <dbReference type="PROSITE" id="PS50033"/>
    </source>
</evidence>
<evidence type="ECO:0000313" key="9">
    <source>
        <dbReference type="Proteomes" id="UP000319731"/>
    </source>
</evidence>
<dbReference type="InterPro" id="IPR029071">
    <property type="entry name" value="Ubiquitin-like_domsf"/>
</dbReference>
<evidence type="ECO:0000256" key="3">
    <source>
        <dbReference type="ARBA" id="ARBA00023054"/>
    </source>
</evidence>
<dbReference type="PROSITE" id="PS50033">
    <property type="entry name" value="UBX"/>
    <property type="match status" value="1"/>
</dbReference>
<dbReference type="RefSeq" id="XP_031025853.1">
    <property type="nucleotide sequence ID" value="XM_031168208.1"/>
</dbReference>
<feature type="domain" description="UBA" evidence="6">
    <location>
        <begin position="1"/>
        <end position="30"/>
    </location>
</feature>
<evidence type="ECO:0000313" key="8">
    <source>
        <dbReference type="EMBL" id="TPX35326.1"/>
    </source>
</evidence>
<dbReference type="InterPro" id="IPR015940">
    <property type="entry name" value="UBA"/>
</dbReference>
<evidence type="ECO:0008006" key="10">
    <source>
        <dbReference type="Google" id="ProtNLM"/>
    </source>
</evidence>
<dbReference type="EMBL" id="QEAO01000009">
    <property type="protein sequence ID" value="TPX35326.1"/>
    <property type="molecule type" value="Genomic_DNA"/>
</dbReference>
<dbReference type="SUPFAM" id="SSF46934">
    <property type="entry name" value="UBA-like"/>
    <property type="match status" value="1"/>
</dbReference>
<evidence type="ECO:0000256" key="5">
    <source>
        <dbReference type="SAM" id="MobiDB-lite"/>
    </source>
</evidence>
<reference evidence="8 9" key="1">
    <citation type="journal article" date="2019" name="Sci. Rep.">
        <title>Comparative genomics of chytrid fungi reveal insights into the obligate biotrophic and pathogenic lifestyle of Synchytrium endobioticum.</title>
        <authorList>
            <person name="van de Vossenberg B.T.L.H."/>
            <person name="Warris S."/>
            <person name="Nguyen H.D.T."/>
            <person name="van Gent-Pelzer M.P.E."/>
            <person name="Joly D.L."/>
            <person name="van de Geest H.C."/>
            <person name="Bonants P.J.M."/>
            <person name="Smith D.S."/>
            <person name="Levesque C.A."/>
            <person name="van der Lee T.A.J."/>
        </authorList>
    </citation>
    <scope>NUCLEOTIDE SEQUENCE [LARGE SCALE GENOMIC DNA]</scope>
    <source>
        <strain evidence="8 9">JEL517</strain>
    </source>
</reference>
<feature type="domain" description="UBX" evidence="7">
    <location>
        <begin position="228"/>
        <end position="304"/>
    </location>
</feature>
<dbReference type="PROSITE" id="PS00028">
    <property type="entry name" value="ZINC_FINGER_C2H2_1"/>
    <property type="match status" value="1"/>
</dbReference>
<dbReference type="GO" id="GO:0036435">
    <property type="term" value="F:K48-linked polyubiquitin modification-dependent protein binding"/>
    <property type="evidence" value="ECO:0007669"/>
    <property type="project" value="TreeGrafter"/>
</dbReference>
<dbReference type="GO" id="GO:0032435">
    <property type="term" value="P:negative regulation of proteasomal ubiquitin-dependent protein catabolic process"/>
    <property type="evidence" value="ECO:0007669"/>
    <property type="project" value="TreeGrafter"/>
</dbReference>
<feature type="coiled-coil region" evidence="4">
    <location>
        <begin position="107"/>
        <end position="189"/>
    </location>
</feature>
<evidence type="ECO:0000256" key="2">
    <source>
        <dbReference type="ARBA" id="ARBA00022490"/>
    </source>
</evidence>
<sequence>MGFSDAKVTKALKVTKNAGLQPAMDWLFEHAEDPDTEMADAPSSAATKASDEQEDGEITAAQQTANSLVCDDCGKLFRDSARAELHAAKSGHINFSESTQAIKPLTDEEKKQKLVELQAKLAAKREEKRALELEETKEKEKIRRVTAKEIAEGREKHKELEMKKAFEEKKREQAADKEAKARIKALLEQDKLDRQKQRDAAKLAAQGIKPAPEPQQPLRPAVIATPTGEYDTTRLQLRPSDGPALVQTFQATQTLADVYEWVATQRGAGFKLVQTFPRKVLDVSVDGSKTLKQLNLVPSAALAIQ</sequence>
<feature type="region of interest" description="Disordered" evidence="5">
    <location>
        <begin position="194"/>
        <end position="219"/>
    </location>
</feature>
<keyword evidence="3 4" id="KW-0175">Coiled coil</keyword>
<dbReference type="GeneID" id="42003505"/>
<evidence type="ECO:0000256" key="4">
    <source>
        <dbReference type="SAM" id="Coils"/>
    </source>
</evidence>
<dbReference type="STRING" id="1806994.A0A507CBE7"/>
<dbReference type="InterPro" id="IPR013087">
    <property type="entry name" value="Znf_C2H2_type"/>
</dbReference>
<dbReference type="Pfam" id="PF22562">
    <property type="entry name" value="UBA_7"/>
    <property type="match status" value="1"/>
</dbReference>
<proteinExistence type="predicted"/>
<feature type="region of interest" description="Disordered" evidence="5">
    <location>
        <begin position="30"/>
        <end position="64"/>
    </location>
</feature>
<dbReference type="PROSITE" id="PS50030">
    <property type="entry name" value="UBA"/>
    <property type="match status" value="1"/>
</dbReference>